<evidence type="ECO:0008006" key="4">
    <source>
        <dbReference type="Google" id="ProtNLM"/>
    </source>
</evidence>
<keyword evidence="3" id="KW-1185">Reference proteome</keyword>
<organism evidence="2 3">
    <name type="scientific">Streptomyces nigrescens</name>
    <dbReference type="NCBI Taxonomy" id="1920"/>
    <lineage>
        <taxon>Bacteria</taxon>
        <taxon>Bacillati</taxon>
        <taxon>Actinomycetota</taxon>
        <taxon>Actinomycetes</taxon>
        <taxon>Kitasatosporales</taxon>
        <taxon>Streptomycetaceae</taxon>
        <taxon>Streptomyces</taxon>
    </lineage>
</organism>
<dbReference type="InterPro" id="IPR011050">
    <property type="entry name" value="Pectin_lyase_fold/virulence"/>
</dbReference>
<dbReference type="Gene3D" id="2.160.20.10">
    <property type="entry name" value="Single-stranded right-handed beta-helix, Pectin lyase-like"/>
    <property type="match status" value="1"/>
</dbReference>
<dbReference type="Proteomes" id="UP001059597">
    <property type="component" value="Chromosome"/>
</dbReference>
<proteinExistence type="predicted"/>
<protein>
    <recommendedName>
        <fullName evidence="4">Right handed beta helix domain-containing protein</fullName>
    </recommendedName>
</protein>
<feature type="region of interest" description="Disordered" evidence="1">
    <location>
        <begin position="157"/>
        <end position="200"/>
    </location>
</feature>
<evidence type="ECO:0000313" key="2">
    <source>
        <dbReference type="EMBL" id="BDM70452.1"/>
    </source>
</evidence>
<reference evidence="2" key="1">
    <citation type="submission" date="2022-06" db="EMBL/GenBank/DDBJ databases">
        <title>Complete genome sequence of Streptomyces nigrescens HEK616.</title>
        <authorList>
            <person name="Asamizu S."/>
            <person name="Onaka H."/>
        </authorList>
    </citation>
    <scope>NUCLEOTIDE SEQUENCE</scope>
    <source>
        <strain evidence="2">HEK616</strain>
    </source>
</reference>
<accession>A0ABM7ZVS6</accession>
<evidence type="ECO:0000256" key="1">
    <source>
        <dbReference type="SAM" id="MobiDB-lite"/>
    </source>
</evidence>
<name>A0ABM7ZVS6_STRNI</name>
<evidence type="ECO:0000313" key="3">
    <source>
        <dbReference type="Proteomes" id="UP001059597"/>
    </source>
</evidence>
<dbReference type="RefSeq" id="WP_261954193.1">
    <property type="nucleotide sequence ID" value="NZ_AP026073.1"/>
</dbReference>
<gene>
    <name evidence="2" type="ORF">HEK616_39390</name>
</gene>
<dbReference type="InterPro" id="IPR012334">
    <property type="entry name" value="Pectin_lyas_fold"/>
</dbReference>
<dbReference type="SUPFAM" id="SSF51126">
    <property type="entry name" value="Pectin lyase-like"/>
    <property type="match status" value="1"/>
</dbReference>
<sequence length="200" mass="20354">MHHNTVRDVGGDGIVAQNAVGARVEHNLVDNEGGFLLICNGAGMTSDRNTVRYNVSVDDRNTSAPYGVISVVCGPATRTLVHNNTTSTTVPGTAMVSGNGPGGVTFRDNLFAGAAAGSPISDGHNTYDHNLYARISGIPAGDTGAVRGDPRFVSPTDTRLRAGSPALGAGVTVPNGGNRDFHGNPVADPPNIGADQGPGK</sequence>
<dbReference type="EMBL" id="AP026073">
    <property type="protein sequence ID" value="BDM70452.1"/>
    <property type="molecule type" value="Genomic_DNA"/>
</dbReference>